<comment type="pathway">
    <text evidence="7">Isoprenoid biosynthesis; isopentenyl diphosphate biosynthesis via DXP pathway; isopentenyl diphosphate from 1-deoxy-D-xylulose 5-phosphate: step 3/6.</text>
</comment>
<dbReference type="InterPro" id="IPR014721">
    <property type="entry name" value="Ribsml_uS5_D2-typ_fold_subgr"/>
</dbReference>
<evidence type="ECO:0000256" key="5">
    <source>
        <dbReference type="ARBA" id="ARBA00022840"/>
    </source>
</evidence>
<reference evidence="9 10" key="1">
    <citation type="journal article" date="2018" name="Microbiome">
        <title>Fine metagenomic profile of the Mediterranean stratified and mixed water columns revealed by assembly and recruitment.</title>
        <authorList>
            <person name="Haro-Moreno J.M."/>
            <person name="Lopez-Perez M."/>
            <person name="De La Torre J.R."/>
            <person name="Picazo A."/>
            <person name="Camacho A."/>
            <person name="Rodriguez-Valera F."/>
        </authorList>
    </citation>
    <scope>NUCLEOTIDE SEQUENCE [LARGE SCALE GENOMIC DNA]</scope>
    <source>
        <strain evidence="9">MED-G78</strain>
    </source>
</reference>
<feature type="active site" evidence="7">
    <location>
        <position position="11"/>
    </location>
</feature>
<dbReference type="HAMAP" id="MF_00061">
    <property type="entry name" value="IspE"/>
    <property type="match status" value="1"/>
</dbReference>
<feature type="active site" evidence="7">
    <location>
        <position position="136"/>
    </location>
</feature>
<dbReference type="UniPathway" id="UPA00056">
    <property type="reaction ID" value="UER00094"/>
</dbReference>
<name>A0A368C4D2_9GAMM</name>
<dbReference type="EMBL" id="QOPI01000019">
    <property type="protein sequence ID" value="RCL43987.1"/>
    <property type="molecule type" value="Genomic_DNA"/>
</dbReference>
<dbReference type="SUPFAM" id="SSF55060">
    <property type="entry name" value="GHMP Kinase, C-terminal domain"/>
    <property type="match status" value="1"/>
</dbReference>
<dbReference type="PANTHER" id="PTHR43527">
    <property type="entry name" value="4-DIPHOSPHOCYTIDYL-2-C-METHYL-D-ERYTHRITOL KINASE, CHLOROPLASTIC"/>
    <property type="match status" value="1"/>
</dbReference>
<comment type="catalytic activity">
    <reaction evidence="7">
        <text>4-CDP-2-C-methyl-D-erythritol + ATP = 4-CDP-2-C-methyl-D-erythritol 2-phosphate + ADP + H(+)</text>
        <dbReference type="Rhea" id="RHEA:18437"/>
        <dbReference type="ChEBI" id="CHEBI:15378"/>
        <dbReference type="ChEBI" id="CHEBI:30616"/>
        <dbReference type="ChEBI" id="CHEBI:57823"/>
        <dbReference type="ChEBI" id="CHEBI:57919"/>
        <dbReference type="ChEBI" id="CHEBI:456216"/>
        <dbReference type="EC" id="2.7.1.148"/>
    </reaction>
</comment>
<dbReference type="Proteomes" id="UP000252915">
    <property type="component" value="Unassembled WGS sequence"/>
</dbReference>
<evidence type="ECO:0000256" key="4">
    <source>
        <dbReference type="ARBA" id="ARBA00022777"/>
    </source>
</evidence>
<keyword evidence="5 7" id="KW-0067">ATP-binding</keyword>
<dbReference type="GO" id="GO:0019288">
    <property type="term" value="P:isopentenyl diphosphate biosynthetic process, methylerythritol 4-phosphate pathway"/>
    <property type="evidence" value="ECO:0007669"/>
    <property type="project" value="UniProtKB-UniRule"/>
</dbReference>
<dbReference type="EC" id="2.7.1.148" evidence="7"/>
<gene>
    <name evidence="7 9" type="primary">ispE</name>
    <name evidence="9" type="ORF">DBW92_03565</name>
</gene>
<dbReference type="PIRSF" id="PIRSF010376">
    <property type="entry name" value="IspE"/>
    <property type="match status" value="1"/>
</dbReference>
<proteinExistence type="inferred from homology"/>
<dbReference type="Gene3D" id="3.30.230.10">
    <property type="match status" value="1"/>
</dbReference>
<dbReference type="InterPro" id="IPR004424">
    <property type="entry name" value="IspE"/>
</dbReference>
<evidence type="ECO:0000256" key="3">
    <source>
        <dbReference type="ARBA" id="ARBA00022741"/>
    </source>
</evidence>
<keyword evidence="4 7" id="KW-0418">Kinase</keyword>
<evidence type="ECO:0000256" key="1">
    <source>
        <dbReference type="ARBA" id="ARBA00017473"/>
    </source>
</evidence>
<dbReference type="InterPro" id="IPR036554">
    <property type="entry name" value="GHMP_kinase_C_sf"/>
</dbReference>
<sequence>MNTLVLNSPAKINIYLKILKRRSDGYHELESAFQLINLYDELEVSSTKSKEIKIECNPDIIKLEENIIFKAVQLIKNKYKVKQGIYIKLKKEIPIGAGLGGGSSNAASILLALNNLWKLEISQKDLLKLGKDLGADVPFFLNGKNAYVSGIGDKLKEKKSDGSKYILIYPNIVASTKKVFEFYSNNKKFIKENNLQNSLLKPLLGMYPEIKSFYNKNISSFDIKLTGSGSTMFISYKDEGELKKIMEIIPINWRFFLAEAIQYSPLRGMS</sequence>
<feature type="binding site" evidence="7">
    <location>
        <begin position="94"/>
        <end position="104"/>
    </location>
    <ligand>
        <name>ATP</name>
        <dbReference type="ChEBI" id="CHEBI:30616"/>
    </ligand>
</feature>
<dbReference type="SUPFAM" id="SSF54211">
    <property type="entry name" value="Ribosomal protein S5 domain 2-like"/>
    <property type="match status" value="1"/>
</dbReference>
<dbReference type="Pfam" id="PF00288">
    <property type="entry name" value="GHMP_kinases_N"/>
    <property type="match status" value="1"/>
</dbReference>
<evidence type="ECO:0000256" key="6">
    <source>
        <dbReference type="ARBA" id="ARBA00023229"/>
    </source>
</evidence>
<dbReference type="PANTHER" id="PTHR43527:SF2">
    <property type="entry name" value="4-DIPHOSPHOCYTIDYL-2-C-METHYL-D-ERYTHRITOL KINASE, CHLOROPLASTIC"/>
    <property type="match status" value="1"/>
</dbReference>
<evidence type="ECO:0000256" key="2">
    <source>
        <dbReference type="ARBA" id="ARBA00022679"/>
    </source>
</evidence>
<comment type="function">
    <text evidence="7">Catalyzes the phosphorylation of the position 2 hydroxy group of 4-diphosphocytidyl-2C-methyl-D-erythritol.</text>
</comment>
<dbReference type="GO" id="GO:0005524">
    <property type="term" value="F:ATP binding"/>
    <property type="evidence" value="ECO:0007669"/>
    <property type="project" value="UniProtKB-UniRule"/>
</dbReference>
<dbReference type="InterPro" id="IPR006204">
    <property type="entry name" value="GHMP_kinase_N_dom"/>
</dbReference>
<dbReference type="AlphaFoldDB" id="A0A368C4D2"/>
<evidence type="ECO:0000259" key="8">
    <source>
        <dbReference type="Pfam" id="PF00288"/>
    </source>
</evidence>
<dbReference type="InterPro" id="IPR020568">
    <property type="entry name" value="Ribosomal_Su5_D2-typ_SF"/>
</dbReference>
<accession>A0A368C4D2</accession>
<keyword evidence="3 7" id="KW-0547">Nucleotide-binding</keyword>
<evidence type="ECO:0000313" key="10">
    <source>
        <dbReference type="Proteomes" id="UP000252915"/>
    </source>
</evidence>
<evidence type="ECO:0000256" key="7">
    <source>
        <dbReference type="HAMAP-Rule" id="MF_00061"/>
    </source>
</evidence>
<feature type="domain" description="GHMP kinase N-terminal" evidence="8">
    <location>
        <begin position="66"/>
        <end position="143"/>
    </location>
</feature>
<organism evidence="9 10">
    <name type="scientific">SAR86 cluster bacterium</name>
    <dbReference type="NCBI Taxonomy" id="2030880"/>
    <lineage>
        <taxon>Bacteria</taxon>
        <taxon>Pseudomonadati</taxon>
        <taxon>Pseudomonadota</taxon>
        <taxon>Gammaproteobacteria</taxon>
        <taxon>SAR86 cluster</taxon>
    </lineage>
</organism>
<keyword evidence="6 7" id="KW-0414">Isoprene biosynthesis</keyword>
<comment type="caution">
    <text evidence="9">The sequence shown here is derived from an EMBL/GenBank/DDBJ whole genome shotgun (WGS) entry which is preliminary data.</text>
</comment>
<keyword evidence="2 7" id="KW-0808">Transferase</keyword>
<evidence type="ECO:0000313" key="9">
    <source>
        <dbReference type="EMBL" id="RCL43987.1"/>
    </source>
</evidence>
<comment type="similarity">
    <text evidence="7">Belongs to the GHMP kinase family. IspE subfamily.</text>
</comment>
<dbReference type="Gene3D" id="3.30.70.890">
    <property type="entry name" value="GHMP kinase, C-terminal domain"/>
    <property type="match status" value="1"/>
</dbReference>
<protein>
    <recommendedName>
        <fullName evidence="1 7">4-diphosphocytidyl-2-C-methyl-D-erythritol kinase</fullName>
        <shortName evidence="7">CMK</shortName>
        <ecNumber evidence="7">2.7.1.148</ecNumber>
    </recommendedName>
    <alternativeName>
        <fullName evidence="7">4-(cytidine-5'-diphospho)-2-C-methyl-D-erythritol kinase</fullName>
    </alternativeName>
</protein>
<dbReference type="GO" id="GO:0050515">
    <property type="term" value="F:4-(cytidine 5'-diphospho)-2-C-methyl-D-erythritol kinase activity"/>
    <property type="evidence" value="ECO:0007669"/>
    <property type="project" value="UniProtKB-UniRule"/>
</dbReference>
<dbReference type="NCBIfam" id="TIGR00154">
    <property type="entry name" value="ispE"/>
    <property type="match status" value="1"/>
</dbReference>
<dbReference type="GO" id="GO:0016114">
    <property type="term" value="P:terpenoid biosynthetic process"/>
    <property type="evidence" value="ECO:0007669"/>
    <property type="project" value="UniProtKB-UniRule"/>
</dbReference>